<protein>
    <submittedName>
        <fullName evidence="2">Uncharacterized protein</fullName>
    </submittedName>
</protein>
<gene>
    <name evidence="2" type="ORF">EVOR1521_LOCUS5106</name>
</gene>
<organism evidence="2 3">
    <name type="scientific">Effrenium voratum</name>
    <dbReference type="NCBI Taxonomy" id="2562239"/>
    <lineage>
        <taxon>Eukaryota</taxon>
        <taxon>Sar</taxon>
        <taxon>Alveolata</taxon>
        <taxon>Dinophyceae</taxon>
        <taxon>Suessiales</taxon>
        <taxon>Symbiodiniaceae</taxon>
        <taxon>Effrenium</taxon>
    </lineage>
</organism>
<comment type="caution">
    <text evidence="2">The sequence shown here is derived from an EMBL/GenBank/DDBJ whole genome shotgun (WGS) entry which is preliminary data.</text>
</comment>
<reference evidence="2" key="1">
    <citation type="submission" date="2023-08" db="EMBL/GenBank/DDBJ databases">
        <authorList>
            <person name="Chen Y."/>
            <person name="Shah S."/>
            <person name="Dougan E. K."/>
            <person name="Thang M."/>
            <person name="Chan C."/>
        </authorList>
    </citation>
    <scope>NUCLEOTIDE SEQUENCE</scope>
</reference>
<accession>A0AA36HW73</accession>
<dbReference type="InterPro" id="IPR008979">
    <property type="entry name" value="Galactose-bd-like_sf"/>
</dbReference>
<keyword evidence="3" id="KW-1185">Reference proteome</keyword>
<evidence type="ECO:0000313" key="2">
    <source>
        <dbReference type="EMBL" id="CAJ1375925.1"/>
    </source>
</evidence>
<proteinExistence type="predicted"/>
<sequence>MLMRQIWPGLASFFAVAFADGELVAATECNPYQGTRYITLGNGDSITSAVCEASWDLHELSVFDEFGFEITSITASAPTGSSSPTSDYGPQKALDGLLTTFWAGDHDIGASCSCWDDSKKDSQQILLDLKQTYKVSKINIWQGGAGNKWAISKLRIHCHSAGLVTSPVELEISSGSTTVECDDAGCRAIDHNPAFVHRSAACAASTAGQLGVPVGLLLGLGLVQRNLLLRGERSWS</sequence>
<dbReference type="AlphaFoldDB" id="A0AA36HW73"/>
<feature type="chain" id="PRO_5041367008" evidence="1">
    <location>
        <begin position="22"/>
        <end position="236"/>
    </location>
</feature>
<dbReference type="EMBL" id="CAUJNA010000347">
    <property type="protein sequence ID" value="CAJ1375925.1"/>
    <property type="molecule type" value="Genomic_DNA"/>
</dbReference>
<evidence type="ECO:0000256" key="1">
    <source>
        <dbReference type="SAM" id="SignalP"/>
    </source>
</evidence>
<feature type="signal peptide" evidence="1">
    <location>
        <begin position="1"/>
        <end position="21"/>
    </location>
</feature>
<dbReference type="Proteomes" id="UP001178507">
    <property type="component" value="Unassembled WGS sequence"/>
</dbReference>
<name>A0AA36HW73_9DINO</name>
<dbReference type="Gene3D" id="2.60.120.260">
    <property type="entry name" value="Galactose-binding domain-like"/>
    <property type="match status" value="1"/>
</dbReference>
<keyword evidence="1" id="KW-0732">Signal</keyword>
<evidence type="ECO:0000313" key="3">
    <source>
        <dbReference type="Proteomes" id="UP001178507"/>
    </source>
</evidence>
<dbReference type="SUPFAM" id="SSF49785">
    <property type="entry name" value="Galactose-binding domain-like"/>
    <property type="match status" value="1"/>
</dbReference>